<organism evidence="2 3">
    <name type="scientific">Streptomonospora nanhaiensis</name>
    <dbReference type="NCBI Taxonomy" id="1323731"/>
    <lineage>
        <taxon>Bacteria</taxon>
        <taxon>Bacillati</taxon>
        <taxon>Actinomycetota</taxon>
        <taxon>Actinomycetes</taxon>
        <taxon>Streptosporangiales</taxon>
        <taxon>Nocardiopsidaceae</taxon>
        <taxon>Streptomonospora</taxon>
    </lineage>
</organism>
<proteinExistence type="predicted"/>
<accession>A0A853BTL5</accession>
<evidence type="ECO:0000313" key="2">
    <source>
        <dbReference type="EMBL" id="NYI98284.1"/>
    </source>
</evidence>
<keyword evidence="3" id="KW-1185">Reference proteome</keyword>
<dbReference type="EMBL" id="JACCFO010000001">
    <property type="protein sequence ID" value="NYI98284.1"/>
    <property type="molecule type" value="Genomic_DNA"/>
</dbReference>
<name>A0A853BTL5_9ACTN</name>
<gene>
    <name evidence="2" type="ORF">HNR12_004561</name>
</gene>
<evidence type="ECO:0000313" key="3">
    <source>
        <dbReference type="Proteomes" id="UP000575985"/>
    </source>
</evidence>
<dbReference type="AlphaFoldDB" id="A0A853BTL5"/>
<feature type="compositionally biased region" description="Basic and acidic residues" evidence="1">
    <location>
        <begin position="1"/>
        <end position="12"/>
    </location>
</feature>
<feature type="region of interest" description="Disordered" evidence="1">
    <location>
        <begin position="1"/>
        <end position="47"/>
    </location>
</feature>
<protein>
    <submittedName>
        <fullName evidence="2">Uncharacterized protein</fullName>
    </submittedName>
</protein>
<reference evidence="2 3" key="1">
    <citation type="submission" date="2020-07" db="EMBL/GenBank/DDBJ databases">
        <title>Sequencing the genomes of 1000 actinobacteria strains.</title>
        <authorList>
            <person name="Klenk H.-P."/>
        </authorList>
    </citation>
    <scope>NUCLEOTIDE SEQUENCE [LARGE SCALE GENOMIC DNA]</scope>
    <source>
        <strain evidence="2 3">DSM 45927</strain>
    </source>
</reference>
<sequence>MGDHGNQDKPTDSGRGGSSSTDGSKPSRHGSEGVPPQSGDGQGGKPQ</sequence>
<evidence type="ECO:0000256" key="1">
    <source>
        <dbReference type="SAM" id="MobiDB-lite"/>
    </source>
</evidence>
<dbReference type="Proteomes" id="UP000575985">
    <property type="component" value="Unassembled WGS sequence"/>
</dbReference>
<comment type="caution">
    <text evidence="2">The sequence shown here is derived from an EMBL/GenBank/DDBJ whole genome shotgun (WGS) entry which is preliminary data.</text>
</comment>